<dbReference type="AlphaFoldDB" id="A0A4R2P6U7"/>
<feature type="domain" description="DinB-like" evidence="1">
    <location>
        <begin position="11"/>
        <end position="143"/>
    </location>
</feature>
<accession>A0A4R2P6U7</accession>
<dbReference type="EMBL" id="SLXK01000005">
    <property type="protein sequence ID" value="TCP30583.1"/>
    <property type="molecule type" value="Genomic_DNA"/>
</dbReference>
<gene>
    <name evidence="2" type="ORF">EV207_105112</name>
</gene>
<comment type="caution">
    <text evidence="2">The sequence shown here is derived from an EMBL/GenBank/DDBJ whole genome shotgun (WGS) entry which is preliminary data.</text>
</comment>
<evidence type="ECO:0000313" key="3">
    <source>
        <dbReference type="Proteomes" id="UP000295416"/>
    </source>
</evidence>
<keyword evidence="3" id="KW-1185">Reference proteome</keyword>
<dbReference type="Pfam" id="PF12867">
    <property type="entry name" value="DinB_2"/>
    <property type="match status" value="1"/>
</dbReference>
<evidence type="ECO:0000313" key="2">
    <source>
        <dbReference type="EMBL" id="TCP30583.1"/>
    </source>
</evidence>
<dbReference type="Gene3D" id="1.20.120.450">
    <property type="entry name" value="dinb family like domain"/>
    <property type="match status" value="1"/>
</dbReference>
<evidence type="ECO:0000259" key="1">
    <source>
        <dbReference type="Pfam" id="PF12867"/>
    </source>
</evidence>
<name>A0A4R2P6U7_9BACL</name>
<sequence>MNEALLFKQLNFWRNRTLAILDETTEEEADKMREGFSNNIRWNLGHILVIHDRLLLSLAGEPSSVPDSYVAYFNKGTSPADWEDAPPTLTELRGKLEAQPMKLEEVLTGRLEEKLVTPLKGMETVKEMIAFAPTHEAMHVGTILGLKKSL</sequence>
<dbReference type="InterPro" id="IPR024775">
    <property type="entry name" value="DinB-like"/>
</dbReference>
<protein>
    <submittedName>
        <fullName evidence="2">DinB family protein</fullName>
    </submittedName>
</protein>
<dbReference type="Proteomes" id="UP000295416">
    <property type="component" value="Unassembled WGS sequence"/>
</dbReference>
<dbReference type="SUPFAM" id="SSF109854">
    <property type="entry name" value="DinB/YfiT-like putative metalloenzymes"/>
    <property type="match status" value="1"/>
</dbReference>
<reference evidence="2 3" key="1">
    <citation type="submission" date="2019-03" db="EMBL/GenBank/DDBJ databases">
        <title>Genomic Encyclopedia of Type Strains, Phase IV (KMG-IV): sequencing the most valuable type-strain genomes for metagenomic binning, comparative biology and taxonomic classification.</title>
        <authorList>
            <person name="Goeker M."/>
        </authorList>
    </citation>
    <scope>NUCLEOTIDE SEQUENCE [LARGE SCALE GENOMIC DNA]</scope>
    <source>
        <strain evidence="2 3">DSM 19377</strain>
    </source>
</reference>
<organism evidence="2 3">
    <name type="scientific">Scopulibacillus darangshiensis</name>
    <dbReference type="NCBI Taxonomy" id="442528"/>
    <lineage>
        <taxon>Bacteria</taxon>
        <taxon>Bacillati</taxon>
        <taxon>Bacillota</taxon>
        <taxon>Bacilli</taxon>
        <taxon>Bacillales</taxon>
        <taxon>Sporolactobacillaceae</taxon>
        <taxon>Scopulibacillus</taxon>
    </lineage>
</organism>
<dbReference type="InterPro" id="IPR034660">
    <property type="entry name" value="DinB/YfiT-like"/>
</dbReference>
<proteinExistence type="predicted"/>
<dbReference type="RefSeq" id="WP_165886842.1">
    <property type="nucleotide sequence ID" value="NZ_SLXK01000005.1"/>
</dbReference>